<dbReference type="Proteomes" id="UP001589793">
    <property type="component" value="Unassembled WGS sequence"/>
</dbReference>
<keyword evidence="2" id="KW-1185">Reference proteome</keyword>
<evidence type="ECO:0000313" key="2">
    <source>
        <dbReference type="Proteomes" id="UP001589793"/>
    </source>
</evidence>
<accession>A0ABV6RF86</accession>
<organism evidence="1 2">
    <name type="scientific">Brachybacterium hainanense</name>
    <dbReference type="NCBI Taxonomy" id="1541174"/>
    <lineage>
        <taxon>Bacteria</taxon>
        <taxon>Bacillati</taxon>
        <taxon>Actinomycetota</taxon>
        <taxon>Actinomycetes</taxon>
        <taxon>Micrococcales</taxon>
        <taxon>Dermabacteraceae</taxon>
        <taxon>Brachybacterium</taxon>
    </lineage>
</organism>
<evidence type="ECO:0000313" key="1">
    <source>
        <dbReference type="EMBL" id="MFC0675649.1"/>
    </source>
</evidence>
<name>A0ABV6RF86_9MICO</name>
<dbReference type="EMBL" id="JBHLSV010000027">
    <property type="protein sequence ID" value="MFC0675649.1"/>
    <property type="molecule type" value="Genomic_DNA"/>
</dbReference>
<proteinExistence type="predicted"/>
<dbReference type="RefSeq" id="WP_376982679.1">
    <property type="nucleotide sequence ID" value="NZ_JBHLSV010000027.1"/>
</dbReference>
<comment type="caution">
    <text evidence="1">The sequence shown here is derived from an EMBL/GenBank/DDBJ whole genome shotgun (WGS) entry which is preliminary data.</text>
</comment>
<reference evidence="1 2" key="1">
    <citation type="submission" date="2024-09" db="EMBL/GenBank/DDBJ databases">
        <authorList>
            <person name="Sun Q."/>
            <person name="Mori K."/>
        </authorList>
    </citation>
    <scope>NUCLEOTIDE SEQUENCE [LARGE SCALE GENOMIC DNA]</scope>
    <source>
        <strain evidence="1 2">CICC 10874</strain>
    </source>
</reference>
<sequence length="54" mass="6048">MDELARWPYATMPESDPWDDIVLSPGSGSWHEVEDALGVGLIDAEAYDEALNRR</sequence>
<protein>
    <submittedName>
        <fullName evidence="1">Uncharacterized protein</fullName>
    </submittedName>
</protein>
<gene>
    <name evidence="1" type="ORF">ACFFF6_17000</name>
</gene>